<dbReference type="OrthoDB" id="9780884at2"/>
<protein>
    <recommendedName>
        <fullName evidence="3">Calcineurin-like phosphoesterase domain-containing protein</fullName>
    </recommendedName>
</protein>
<dbReference type="CDD" id="cd07385">
    <property type="entry name" value="MPP_YkuE_C"/>
    <property type="match status" value="1"/>
</dbReference>
<dbReference type="RefSeq" id="WP_093536678.1">
    <property type="nucleotide sequence ID" value="NZ_FOXU01000002.1"/>
</dbReference>
<sequence>MKKLLMLIVVVITLLYISNSRIQTTEIIVESDKVPMSYDGVKILQISDLHDATFGENQENLVEKIKKTKAELIFITGDLVDSNRYNLDQSLELVRQIIDFAPIYYVTGNHEIATNDTENINNSLTELGVNVLSNEEQIIEHKGEDIRIIGIEDPLNGVLVSEALSQFADNDLFTLVLSHRPETFQDYVENKMDVVFTGHAHGGQFRLPGLGGLVAPGQGFFPTYTAGMYTENSTHMIVSRGLGNSAIPFRIFNSPEIVVVTLKSI</sequence>
<feature type="domain" description="Calcineurin-like phosphoesterase" evidence="3">
    <location>
        <begin position="42"/>
        <end position="202"/>
    </location>
</feature>
<dbReference type="InterPro" id="IPR029052">
    <property type="entry name" value="Metallo-depent_PP-like"/>
</dbReference>
<dbReference type="STRING" id="126156.SAMN05421670_1998"/>
<dbReference type="EMBL" id="FOXU01000002">
    <property type="protein sequence ID" value="SFQ40989.1"/>
    <property type="molecule type" value="Genomic_DNA"/>
</dbReference>
<dbReference type="AlphaFoldDB" id="A0A1I5Y9W4"/>
<dbReference type="GO" id="GO:0016020">
    <property type="term" value="C:membrane"/>
    <property type="evidence" value="ECO:0007669"/>
    <property type="project" value="GOC"/>
</dbReference>
<evidence type="ECO:0000256" key="1">
    <source>
        <dbReference type="ARBA" id="ARBA00022723"/>
    </source>
</evidence>
<evidence type="ECO:0000313" key="5">
    <source>
        <dbReference type="Proteomes" id="UP000198734"/>
    </source>
</evidence>
<dbReference type="PANTHER" id="PTHR31302">
    <property type="entry name" value="TRANSMEMBRANE PROTEIN WITH METALLOPHOSPHOESTERASE DOMAIN-RELATED"/>
    <property type="match status" value="1"/>
</dbReference>
<gene>
    <name evidence="4" type="ORF">SAMN05421670_1998</name>
</gene>
<evidence type="ECO:0000313" key="4">
    <source>
        <dbReference type="EMBL" id="SFQ40989.1"/>
    </source>
</evidence>
<accession>A0A1I5Y9W4</accession>
<dbReference type="Proteomes" id="UP000198734">
    <property type="component" value="Unassembled WGS sequence"/>
</dbReference>
<dbReference type="Pfam" id="PF00149">
    <property type="entry name" value="Metallophos"/>
    <property type="match status" value="1"/>
</dbReference>
<dbReference type="GO" id="GO:0008758">
    <property type="term" value="F:UDP-2,3-diacylglucosamine hydrolase activity"/>
    <property type="evidence" value="ECO:0007669"/>
    <property type="project" value="TreeGrafter"/>
</dbReference>
<dbReference type="GO" id="GO:0009245">
    <property type="term" value="P:lipid A biosynthetic process"/>
    <property type="evidence" value="ECO:0007669"/>
    <property type="project" value="TreeGrafter"/>
</dbReference>
<reference evidence="5" key="1">
    <citation type="submission" date="2016-10" db="EMBL/GenBank/DDBJ databases">
        <authorList>
            <person name="Varghese N."/>
            <person name="Submissions S."/>
        </authorList>
    </citation>
    <scope>NUCLEOTIDE SEQUENCE [LARGE SCALE GENOMIC DNA]</scope>
    <source>
        <strain evidence="5">DSM 11706</strain>
    </source>
</reference>
<dbReference type="InterPro" id="IPR051158">
    <property type="entry name" value="Metallophosphoesterase_sf"/>
</dbReference>
<dbReference type="GO" id="GO:0046872">
    <property type="term" value="F:metal ion binding"/>
    <property type="evidence" value="ECO:0007669"/>
    <property type="project" value="UniProtKB-KW"/>
</dbReference>
<evidence type="ECO:0000259" key="3">
    <source>
        <dbReference type="Pfam" id="PF00149"/>
    </source>
</evidence>
<name>A0A1I5Y9W4_9BACI</name>
<proteinExistence type="predicted"/>
<keyword evidence="5" id="KW-1185">Reference proteome</keyword>
<organism evidence="4 5">
    <name type="scientific">Psychrobacillus psychrotolerans</name>
    <dbReference type="NCBI Taxonomy" id="126156"/>
    <lineage>
        <taxon>Bacteria</taxon>
        <taxon>Bacillati</taxon>
        <taxon>Bacillota</taxon>
        <taxon>Bacilli</taxon>
        <taxon>Bacillales</taxon>
        <taxon>Bacillaceae</taxon>
        <taxon>Psychrobacillus</taxon>
    </lineage>
</organism>
<dbReference type="SUPFAM" id="SSF56300">
    <property type="entry name" value="Metallo-dependent phosphatases"/>
    <property type="match status" value="1"/>
</dbReference>
<keyword evidence="1" id="KW-0479">Metal-binding</keyword>
<dbReference type="Gene3D" id="3.60.21.10">
    <property type="match status" value="1"/>
</dbReference>
<dbReference type="PANTHER" id="PTHR31302:SF31">
    <property type="entry name" value="PHOSPHODIESTERASE YAEI"/>
    <property type="match status" value="1"/>
</dbReference>
<evidence type="ECO:0000256" key="2">
    <source>
        <dbReference type="ARBA" id="ARBA00022801"/>
    </source>
</evidence>
<dbReference type="InterPro" id="IPR004843">
    <property type="entry name" value="Calcineurin-like_PHP"/>
</dbReference>
<keyword evidence="2" id="KW-0378">Hydrolase</keyword>